<name>A0A518D8C4_9BACT</name>
<organism evidence="9 10">
    <name type="scientific">Pirellulimonas nuda</name>
    <dbReference type="NCBI Taxonomy" id="2528009"/>
    <lineage>
        <taxon>Bacteria</taxon>
        <taxon>Pseudomonadati</taxon>
        <taxon>Planctomycetota</taxon>
        <taxon>Planctomycetia</taxon>
        <taxon>Pirellulales</taxon>
        <taxon>Lacipirellulaceae</taxon>
        <taxon>Pirellulimonas</taxon>
    </lineage>
</organism>
<evidence type="ECO:0000313" key="9">
    <source>
        <dbReference type="EMBL" id="QDU87705.1"/>
    </source>
</evidence>
<reference evidence="9 10" key="1">
    <citation type="submission" date="2019-02" db="EMBL/GenBank/DDBJ databases">
        <title>Deep-cultivation of Planctomycetes and their phenomic and genomic characterization uncovers novel biology.</title>
        <authorList>
            <person name="Wiegand S."/>
            <person name="Jogler M."/>
            <person name="Boedeker C."/>
            <person name="Pinto D."/>
            <person name="Vollmers J."/>
            <person name="Rivas-Marin E."/>
            <person name="Kohn T."/>
            <person name="Peeters S.H."/>
            <person name="Heuer A."/>
            <person name="Rast P."/>
            <person name="Oberbeckmann S."/>
            <person name="Bunk B."/>
            <person name="Jeske O."/>
            <person name="Meyerdierks A."/>
            <person name="Storesund J.E."/>
            <person name="Kallscheuer N."/>
            <person name="Luecker S."/>
            <person name="Lage O.M."/>
            <person name="Pohl T."/>
            <person name="Merkel B.J."/>
            <person name="Hornburger P."/>
            <person name="Mueller R.-W."/>
            <person name="Bruemmer F."/>
            <person name="Labrenz M."/>
            <person name="Spormann A.M."/>
            <person name="Op den Camp H."/>
            <person name="Overmann J."/>
            <person name="Amann R."/>
            <person name="Jetten M.S.M."/>
            <person name="Mascher T."/>
            <person name="Medema M.H."/>
            <person name="Devos D.P."/>
            <person name="Kaster A.-K."/>
            <person name="Ovreas L."/>
            <person name="Rohde M."/>
            <person name="Galperin M.Y."/>
            <person name="Jogler C."/>
        </authorList>
    </citation>
    <scope>NUCLEOTIDE SEQUENCE [LARGE SCALE GENOMIC DNA]</scope>
    <source>
        <strain evidence="9 10">Pla175</strain>
    </source>
</reference>
<evidence type="ECO:0000256" key="7">
    <source>
        <dbReference type="SAM" id="Phobius"/>
    </source>
</evidence>
<keyword evidence="10" id="KW-1185">Reference proteome</keyword>
<dbReference type="NCBIfam" id="TIGR01185">
    <property type="entry name" value="devC"/>
    <property type="match status" value="1"/>
</dbReference>
<dbReference type="InterPro" id="IPR003838">
    <property type="entry name" value="ABC3_permease_C"/>
</dbReference>
<feature type="transmembrane region" description="Helical" evidence="7">
    <location>
        <begin position="363"/>
        <end position="381"/>
    </location>
</feature>
<dbReference type="InterPro" id="IPR005891">
    <property type="entry name" value="DevC"/>
</dbReference>
<dbReference type="EMBL" id="CP036291">
    <property type="protein sequence ID" value="QDU87705.1"/>
    <property type="molecule type" value="Genomic_DNA"/>
</dbReference>
<dbReference type="AlphaFoldDB" id="A0A518D8C4"/>
<accession>A0A518D8C4</accession>
<evidence type="ECO:0000313" key="10">
    <source>
        <dbReference type="Proteomes" id="UP000317429"/>
    </source>
</evidence>
<gene>
    <name evidence="9" type="ORF">Pla175_10710</name>
</gene>
<dbReference type="InterPro" id="IPR051125">
    <property type="entry name" value="ABC-4/HrtB_transporter"/>
</dbReference>
<protein>
    <submittedName>
        <fullName evidence="9">FtsX-like permease family protein</fullName>
    </submittedName>
</protein>
<evidence type="ECO:0000256" key="4">
    <source>
        <dbReference type="ARBA" id="ARBA00022692"/>
    </source>
</evidence>
<comment type="subcellular location">
    <subcellularLocation>
        <location evidence="1">Cell membrane</location>
        <topology evidence="1">Multi-pass membrane protein</topology>
    </subcellularLocation>
</comment>
<keyword evidence="5 7" id="KW-1133">Transmembrane helix</keyword>
<evidence type="ECO:0000256" key="1">
    <source>
        <dbReference type="ARBA" id="ARBA00004651"/>
    </source>
</evidence>
<dbReference type="Pfam" id="PF02687">
    <property type="entry name" value="FtsX"/>
    <property type="match status" value="1"/>
</dbReference>
<sequence length="393" mass="43055">MNTPLAWKNLTHDKPRLVVIVAGIGFAVLLMFMQTGFENSLFDSQVQLVDALKGDLFIISRARFALAAEKRFPRDLLLRAQSVPGVEAAMPLYTEYARSVLKRVVGNHGSKGYPIRTIAVRPQDDVFKDPKITARLAELDAPKTALIDSRSKGKAYRLDLHGGTALGAQPVELASQSLRIVDTFNLGVDFVHDGNLIMATDQFERYFPARNPGGSPLGVVDIGVVRLVDGADPQSLRGTLQTLLGSSVQVLTKDDFRAKEMNYWRTNTPIGPVFLAGKLLGFIVGMVICYQIIHQDISDHLPEFATLKAIGYGDNYFLRLIVGEALLLSVFGFLPGMAVSYVLYEVLRERTGLLLQMSLTQGLLVYGLTLAMCLGSGLLAVRKLRSADPASLF</sequence>
<evidence type="ECO:0000259" key="8">
    <source>
        <dbReference type="Pfam" id="PF02687"/>
    </source>
</evidence>
<proteinExistence type="predicted"/>
<evidence type="ECO:0000256" key="2">
    <source>
        <dbReference type="ARBA" id="ARBA00022448"/>
    </source>
</evidence>
<evidence type="ECO:0000256" key="5">
    <source>
        <dbReference type="ARBA" id="ARBA00022989"/>
    </source>
</evidence>
<feature type="transmembrane region" description="Helical" evidence="7">
    <location>
        <begin position="17"/>
        <end position="37"/>
    </location>
</feature>
<feature type="domain" description="ABC3 transporter permease C-terminal" evidence="8">
    <location>
        <begin position="280"/>
        <end position="389"/>
    </location>
</feature>
<dbReference type="PANTHER" id="PTHR43738">
    <property type="entry name" value="ABC TRANSPORTER, MEMBRANE PROTEIN"/>
    <property type="match status" value="1"/>
</dbReference>
<dbReference type="PIRSF" id="PIRSF031773">
    <property type="entry name" value="DevC"/>
    <property type="match status" value="1"/>
</dbReference>
<dbReference type="GO" id="GO:0005886">
    <property type="term" value="C:plasma membrane"/>
    <property type="evidence" value="ECO:0007669"/>
    <property type="project" value="UniProtKB-SubCell"/>
</dbReference>
<dbReference type="PANTHER" id="PTHR43738:SF1">
    <property type="entry name" value="HEMIN TRANSPORT SYSTEM PERMEASE PROTEIN HRTB-RELATED"/>
    <property type="match status" value="1"/>
</dbReference>
<keyword evidence="4 7" id="KW-0812">Transmembrane</keyword>
<feature type="transmembrane region" description="Helical" evidence="7">
    <location>
        <begin position="273"/>
        <end position="293"/>
    </location>
</feature>
<dbReference type="OrthoDB" id="180999at2"/>
<keyword evidence="6 7" id="KW-0472">Membrane</keyword>
<keyword evidence="2" id="KW-0813">Transport</keyword>
<dbReference type="Proteomes" id="UP000317429">
    <property type="component" value="Chromosome"/>
</dbReference>
<feature type="transmembrane region" description="Helical" evidence="7">
    <location>
        <begin position="316"/>
        <end position="343"/>
    </location>
</feature>
<dbReference type="RefSeq" id="WP_145281838.1">
    <property type="nucleotide sequence ID" value="NZ_CP036291.1"/>
</dbReference>
<dbReference type="KEGG" id="pnd:Pla175_10710"/>
<keyword evidence="3" id="KW-1003">Cell membrane</keyword>
<evidence type="ECO:0000256" key="6">
    <source>
        <dbReference type="ARBA" id="ARBA00023136"/>
    </source>
</evidence>
<evidence type="ECO:0000256" key="3">
    <source>
        <dbReference type="ARBA" id="ARBA00022475"/>
    </source>
</evidence>